<dbReference type="KEGG" id="adp:NCTC12871_01535"/>
<evidence type="ECO:0000313" key="7">
    <source>
        <dbReference type="Proteomes" id="UP000279799"/>
    </source>
</evidence>
<feature type="chain" id="PRO_5019261920" evidence="5">
    <location>
        <begin position="24"/>
        <end position="199"/>
    </location>
</feature>
<evidence type="ECO:0000256" key="3">
    <source>
        <dbReference type="ARBA" id="ARBA00022729"/>
    </source>
</evidence>
<dbReference type="PANTHER" id="PTHR35869">
    <property type="entry name" value="OUTER-MEMBRANE LIPOPROTEIN CARRIER PROTEIN"/>
    <property type="match status" value="1"/>
</dbReference>
<keyword evidence="4" id="KW-0653">Protein transport</keyword>
<dbReference type="Gene3D" id="2.50.20.10">
    <property type="entry name" value="Lipoprotein localisation LolA/LolB/LppX"/>
    <property type="match status" value="1"/>
</dbReference>
<feature type="signal peptide" evidence="5">
    <location>
        <begin position="1"/>
        <end position="23"/>
    </location>
</feature>
<sequence length="199" mass="22412">MRNKIILLLTLMSGVLFSQSVFALTQQQLMQQLQKAETVQGDFTQTRFLQALPVPIKSTGTFAFALQKGLLWQMQKPFATTLRVTPTGIAQWANNQWQASQNPTQNQQIALFLGLLSGNMSALEKEFKITLSGQANHWQLSLIPDTLLLKQIFTQITLKGDKAVRQIVLQETQGDKTQIDFTQLKVNQPLPLTIKKAFQ</sequence>
<keyword evidence="3 5" id="KW-0732">Signal</keyword>
<dbReference type="Proteomes" id="UP000279799">
    <property type="component" value="Chromosome"/>
</dbReference>
<dbReference type="SUPFAM" id="SSF89392">
    <property type="entry name" value="Prokaryotic lipoproteins and lipoprotein localization factors"/>
    <property type="match status" value="1"/>
</dbReference>
<dbReference type="EMBL" id="LR134510">
    <property type="protein sequence ID" value="VEJ10028.1"/>
    <property type="molecule type" value="Genomic_DNA"/>
</dbReference>
<dbReference type="AlphaFoldDB" id="A0A448TVQ9"/>
<proteinExistence type="predicted"/>
<comment type="subunit">
    <text evidence="1">Monomer.</text>
</comment>
<keyword evidence="7" id="KW-1185">Reference proteome</keyword>
<name>A0A448TVQ9_9PAST</name>
<keyword evidence="6" id="KW-0449">Lipoprotein</keyword>
<evidence type="ECO:0000256" key="4">
    <source>
        <dbReference type="ARBA" id="ARBA00022927"/>
    </source>
</evidence>
<accession>A0A448TVQ9</accession>
<protein>
    <submittedName>
        <fullName evidence="6">Outer membrane lipoprotein carrier protein LolA</fullName>
    </submittedName>
</protein>
<dbReference type="Pfam" id="PF19574">
    <property type="entry name" value="LolA_3"/>
    <property type="match status" value="1"/>
</dbReference>
<dbReference type="PANTHER" id="PTHR35869:SF1">
    <property type="entry name" value="OUTER-MEMBRANE LIPOPROTEIN CARRIER PROTEIN"/>
    <property type="match status" value="1"/>
</dbReference>
<reference evidence="6 7" key="1">
    <citation type="submission" date="2018-12" db="EMBL/GenBank/DDBJ databases">
        <authorList>
            <consortium name="Pathogen Informatics"/>
        </authorList>
    </citation>
    <scope>NUCLEOTIDE SEQUENCE [LARGE SCALE GENOMIC DNA]</scope>
    <source>
        <strain evidence="6 7">NCTC12871</strain>
    </source>
</reference>
<dbReference type="GO" id="GO:0015031">
    <property type="term" value="P:protein transport"/>
    <property type="evidence" value="ECO:0007669"/>
    <property type="project" value="UniProtKB-KW"/>
</dbReference>
<dbReference type="InterPro" id="IPR029046">
    <property type="entry name" value="LolA/LolB/LppX"/>
</dbReference>
<gene>
    <name evidence="6" type="ORF">NCTC12871_01535</name>
</gene>
<dbReference type="RefSeq" id="WP_126600429.1">
    <property type="nucleotide sequence ID" value="NZ_LR134510.1"/>
</dbReference>
<keyword evidence="2" id="KW-0813">Transport</keyword>
<dbReference type="InterPro" id="IPR004564">
    <property type="entry name" value="OM_lipoprot_carrier_LolA-like"/>
</dbReference>
<dbReference type="OrthoDB" id="7025041at2"/>
<evidence type="ECO:0000256" key="2">
    <source>
        <dbReference type="ARBA" id="ARBA00022448"/>
    </source>
</evidence>
<evidence type="ECO:0000313" key="6">
    <source>
        <dbReference type="EMBL" id="VEJ10028.1"/>
    </source>
</evidence>
<dbReference type="CDD" id="cd16325">
    <property type="entry name" value="LolA"/>
    <property type="match status" value="1"/>
</dbReference>
<evidence type="ECO:0000256" key="1">
    <source>
        <dbReference type="ARBA" id="ARBA00011245"/>
    </source>
</evidence>
<evidence type="ECO:0000256" key="5">
    <source>
        <dbReference type="SAM" id="SignalP"/>
    </source>
</evidence>
<organism evidence="6 7">
    <name type="scientific">Actinobacillus delphinicola</name>
    <dbReference type="NCBI Taxonomy" id="51161"/>
    <lineage>
        <taxon>Bacteria</taxon>
        <taxon>Pseudomonadati</taxon>
        <taxon>Pseudomonadota</taxon>
        <taxon>Gammaproteobacteria</taxon>
        <taxon>Pasteurellales</taxon>
        <taxon>Pasteurellaceae</taxon>
        <taxon>Actinobacillus</taxon>
    </lineage>
</organism>